<dbReference type="EMBL" id="CP107006">
    <property type="protein sequence ID" value="UYQ94373.1"/>
    <property type="molecule type" value="Genomic_DNA"/>
</dbReference>
<dbReference type="Proteomes" id="UP001162741">
    <property type="component" value="Chromosome"/>
</dbReference>
<keyword evidence="2 12" id="KW-1003">Cell membrane</keyword>
<dbReference type="InterPro" id="IPR027379">
    <property type="entry name" value="CLS_N"/>
</dbReference>
<feature type="domain" description="PLD phosphodiesterase" evidence="14">
    <location>
        <begin position="408"/>
        <end position="435"/>
    </location>
</feature>
<feature type="active site" evidence="12">
    <location>
        <position position="229"/>
    </location>
</feature>
<evidence type="ECO:0000259" key="14">
    <source>
        <dbReference type="PROSITE" id="PS50035"/>
    </source>
</evidence>
<keyword evidence="7 12" id="KW-1133">Transmembrane helix</keyword>
<dbReference type="SUPFAM" id="SSF56024">
    <property type="entry name" value="Phospholipase D/nuclease"/>
    <property type="match status" value="2"/>
</dbReference>
<evidence type="ECO:0000256" key="7">
    <source>
        <dbReference type="ARBA" id="ARBA00022989"/>
    </source>
</evidence>
<evidence type="ECO:0000256" key="5">
    <source>
        <dbReference type="ARBA" id="ARBA00022692"/>
    </source>
</evidence>
<keyword evidence="11 12" id="KW-1208">Phospholipid metabolism</keyword>
<keyword evidence="3 12" id="KW-0444">Lipid biosynthesis</keyword>
<organism evidence="15 16">
    <name type="scientific">Chitinophaga horti</name>
    <dbReference type="NCBI Taxonomy" id="2920382"/>
    <lineage>
        <taxon>Bacteria</taxon>
        <taxon>Pseudomonadati</taxon>
        <taxon>Bacteroidota</taxon>
        <taxon>Chitinophagia</taxon>
        <taxon>Chitinophagales</taxon>
        <taxon>Chitinophagaceae</taxon>
        <taxon>Chitinophaga</taxon>
    </lineage>
</organism>
<keyword evidence="5 12" id="KW-0812">Transmembrane</keyword>
<dbReference type="PANTHER" id="PTHR21248">
    <property type="entry name" value="CARDIOLIPIN SYNTHASE"/>
    <property type="match status" value="1"/>
</dbReference>
<evidence type="ECO:0000256" key="9">
    <source>
        <dbReference type="ARBA" id="ARBA00023136"/>
    </source>
</evidence>
<dbReference type="Gene3D" id="3.30.870.10">
    <property type="entry name" value="Endonuclease Chain A"/>
    <property type="match status" value="2"/>
</dbReference>
<dbReference type="InterPro" id="IPR030874">
    <property type="entry name" value="Cardiolipin_synth_Firmi"/>
</dbReference>
<dbReference type="HAMAP" id="MF_01916">
    <property type="entry name" value="Cardiolipin_synth_Cls"/>
    <property type="match status" value="1"/>
</dbReference>
<keyword evidence="4 12" id="KW-0808">Transferase</keyword>
<protein>
    <recommendedName>
        <fullName evidence="12 13">Cardiolipin synthase</fullName>
        <shortName evidence="12">CL synthase</shortName>
        <ecNumber evidence="12 13">2.7.8.-</ecNumber>
    </recommendedName>
</protein>
<comment type="catalytic activity">
    <reaction evidence="12">
        <text>2 a 1,2-diacyl-sn-glycero-3-phospho-(1'-sn-glycerol) = a cardiolipin + glycerol</text>
        <dbReference type="Rhea" id="RHEA:31451"/>
        <dbReference type="ChEBI" id="CHEBI:17754"/>
        <dbReference type="ChEBI" id="CHEBI:62237"/>
        <dbReference type="ChEBI" id="CHEBI:64716"/>
    </reaction>
</comment>
<evidence type="ECO:0000256" key="11">
    <source>
        <dbReference type="ARBA" id="ARBA00023264"/>
    </source>
</evidence>
<evidence type="ECO:0000256" key="8">
    <source>
        <dbReference type="ARBA" id="ARBA00023098"/>
    </source>
</evidence>
<dbReference type="InterPro" id="IPR022924">
    <property type="entry name" value="Cardiolipin_synthase"/>
</dbReference>
<dbReference type="CDD" id="cd09112">
    <property type="entry name" value="PLDc_CLS_2"/>
    <property type="match status" value="1"/>
</dbReference>
<reference evidence="15" key="1">
    <citation type="submission" date="2022-10" db="EMBL/GenBank/DDBJ databases">
        <title>Chitinophaga sp. nov., isolated from soil.</title>
        <authorList>
            <person name="Jeon C.O."/>
        </authorList>
    </citation>
    <scope>NUCLEOTIDE SEQUENCE</scope>
    <source>
        <strain evidence="15">R8</strain>
    </source>
</reference>
<keyword evidence="16" id="KW-1185">Reference proteome</keyword>
<dbReference type="InterPro" id="IPR025202">
    <property type="entry name" value="PLD-like_dom"/>
</dbReference>
<evidence type="ECO:0000256" key="6">
    <source>
        <dbReference type="ARBA" id="ARBA00022737"/>
    </source>
</evidence>
<gene>
    <name evidence="15" type="primary">cls</name>
    <name evidence="15" type="ORF">MKQ68_04625</name>
</gene>
<keyword evidence="6" id="KW-0677">Repeat</keyword>
<keyword evidence="9 12" id="KW-0472">Membrane</keyword>
<evidence type="ECO:0000256" key="13">
    <source>
        <dbReference type="NCBIfam" id="TIGR04265"/>
    </source>
</evidence>
<dbReference type="Pfam" id="PF13091">
    <property type="entry name" value="PLDc_2"/>
    <property type="match status" value="2"/>
</dbReference>
<name>A0ABY6J3Y1_9BACT</name>
<dbReference type="PANTHER" id="PTHR21248:SF22">
    <property type="entry name" value="PHOSPHOLIPASE D"/>
    <property type="match status" value="1"/>
</dbReference>
<proteinExistence type="inferred from homology"/>
<dbReference type="NCBIfam" id="TIGR04265">
    <property type="entry name" value="bac_cardiolipin"/>
    <property type="match status" value="1"/>
</dbReference>
<feature type="active site" evidence="12">
    <location>
        <position position="420"/>
    </location>
</feature>
<evidence type="ECO:0000256" key="3">
    <source>
        <dbReference type="ARBA" id="ARBA00022516"/>
    </source>
</evidence>
<comment type="subcellular location">
    <subcellularLocation>
        <location evidence="1 12">Cell membrane</location>
        <topology evidence="1 12">Multi-pass membrane protein</topology>
    </subcellularLocation>
</comment>
<evidence type="ECO:0000256" key="10">
    <source>
        <dbReference type="ARBA" id="ARBA00023209"/>
    </source>
</evidence>
<evidence type="ECO:0000256" key="4">
    <source>
        <dbReference type="ARBA" id="ARBA00022679"/>
    </source>
</evidence>
<dbReference type="InterPro" id="IPR001736">
    <property type="entry name" value="PLipase_D/transphosphatidylase"/>
</dbReference>
<dbReference type="PROSITE" id="PS50035">
    <property type="entry name" value="PLD"/>
    <property type="match status" value="2"/>
</dbReference>
<sequence>MLNDILAFLKLHWEAIGLTILYFFTAMAAYKALMETRSSGKTLAYLLLLFFLPGLGLIVYMTVGVNRRINRIYSRKWVSNIRLSQRLQEYLQQESRAVLLEHADLVANKNSIAHLLFKDTLSPVTDNNYAELLLNGEQKFPLMLQVLRSAEHHIHLEYYIFEEDTIGREIMEVLKDKARNGVNVRFIYDDFGSSDINRRFLKEMREAGVEVFPFYRVRILANRLNYRNHRKIVVVDGHTGFIGGINVADKYINDPRYNPTKKTAMYWRDTHLMIKGHAVHSLQFIFMSDWNFCAEANLPITHQFFPDCAQPGDSLVQIASSGPDSNRSAIMLSYLAAINQAERAVYITTPYFIPNDSIFDALRQAALSGKDVRLLLPGDKTDSRLVAMASESYFEDLLSCGVRIFRYQKGFVHAKTMVVDENLSVVGTANMDIRSFDFNFEVNAFVYSREVNHELTQSFLFDQVNSVEVELQAWLLRSKWRKVFEALVRLVSPLL</sequence>
<feature type="active site" evidence="12">
    <location>
        <position position="231"/>
    </location>
</feature>
<feature type="active site" evidence="12">
    <location>
        <position position="415"/>
    </location>
</feature>
<keyword evidence="8 12" id="KW-0443">Lipid metabolism</keyword>
<feature type="transmembrane region" description="Helical" evidence="12">
    <location>
        <begin position="42"/>
        <end position="63"/>
    </location>
</feature>
<dbReference type="RefSeq" id="WP_264282276.1">
    <property type="nucleotide sequence ID" value="NZ_CP107006.1"/>
</dbReference>
<comment type="function">
    <text evidence="12">Catalyzes the reversible phosphatidyl group transfer from one phosphatidylglycerol molecule to another to form cardiolipin (CL) (diphosphatidylglycerol) and glycerol.</text>
</comment>
<dbReference type="Pfam" id="PF13396">
    <property type="entry name" value="PLDc_N"/>
    <property type="match status" value="1"/>
</dbReference>
<accession>A0ABY6J3Y1</accession>
<evidence type="ECO:0000256" key="2">
    <source>
        <dbReference type="ARBA" id="ARBA00022475"/>
    </source>
</evidence>
<feature type="transmembrane region" description="Helical" evidence="12">
    <location>
        <begin position="12"/>
        <end position="30"/>
    </location>
</feature>
<feature type="active site" evidence="12">
    <location>
        <position position="413"/>
    </location>
</feature>
<evidence type="ECO:0000256" key="1">
    <source>
        <dbReference type="ARBA" id="ARBA00004651"/>
    </source>
</evidence>
<keyword evidence="10 12" id="KW-0594">Phospholipid biosynthesis</keyword>
<evidence type="ECO:0000313" key="15">
    <source>
        <dbReference type="EMBL" id="UYQ94373.1"/>
    </source>
</evidence>
<feature type="domain" description="PLD phosphodiesterase" evidence="14">
    <location>
        <begin position="224"/>
        <end position="251"/>
    </location>
</feature>
<evidence type="ECO:0000256" key="12">
    <source>
        <dbReference type="HAMAP-Rule" id="MF_01916"/>
    </source>
</evidence>
<dbReference type="CDD" id="cd09110">
    <property type="entry name" value="PLDc_CLS_1"/>
    <property type="match status" value="1"/>
</dbReference>
<evidence type="ECO:0000313" key="16">
    <source>
        <dbReference type="Proteomes" id="UP001162741"/>
    </source>
</evidence>
<dbReference type="EC" id="2.7.8.-" evidence="12 13"/>
<feature type="active site" evidence="12">
    <location>
        <position position="236"/>
    </location>
</feature>
<comment type="similarity">
    <text evidence="12">Belongs to the phospholipase D family. Cardiolipin synthase subfamily.</text>
</comment>
<dbReference type="SMART" id="SM00155">
    <property type="entry name" value="PLDc"/>
    <property type="match status" value="2"/>
</dbReference>